<dbReference type="GO" id="GO:0046872">
    <property type="term" value="F:metal ion binding"/>
    <property type="evidence" value="ECO:0007669"/>
    <property type="project" value="UniProtKB-KW"/>
</dbReference>
<dbReference type="Gene3D" id="1.10.287.3610">
    <property type="match status" value="1"/>
</dbReference>
<accession>A0A0G1YF06</accession>
<evidence type="ECO:0000256" key="17">
    <source>
        <dbReference type="PIRSR" id="PIRSR600829-3"/>
    </source>
</evidence>
<organism evidence="20 21">
    <name type="scientific">Candidatus Magasanikbacteria bacterium GW2011_GWA2_56_11</name>
    <dbReference type="NCBI Taxonomy" id="1619044"/>
    <lineage>
        <taxon>Bacteria</taxon>
        <taxon>Candidatus Magasanikiibacteriota</taxon>
    </lineage>
</organism>
<keyword evidence="9 17" id="KW-0067">ATP-binding</keyword>
<dbReference type="GO" id="GO:0008654">
    <property type="term" value="P:phospholipid biosynthetic process"/>
    <property type="evidence" value="ECO:0007669"/>
    <property type="project" value="UniProtKB-KW"/>
</dbReference>
<keyword evidence="7 17" id="KW-0547">Nucleotide-binding</keyword>
<keyword evidence="6 19" id="KW-0812">Transmembrane</keyword>
<feature type="transmembrane region" description="Helical" evidence="19">
    <location>
        <begin position="31"/>
        <end position="49"/>
    </location>
</feature>
<keyword evidence="5" id="KW-0808">Transferase</keyword>
<feature type="binding site" evidence="16">
    <location>
        <begin position="22"/>
        <end position="25"/>
    </location>
    <ligand>
        <name>substrate</name>
    </ligand>
</feature>
<evidence type="ECO:0000256" key="2">
    <source>
        <dbReference type="ARBA" id="ARBA00005967"/>
    </source>
</evidence>
<evidence type="ECO:0000313" key="20">
    <source>
        <dbReference type="EMBL" id="KKW41806.1"/>
    </source>
</evidence>
<feature type="binding site" evidence="16">
    <location>
        <position position="9"/>
    </location>
    <ligand>
        <name>substrate</name>
    </ligand>
</feature>
<feature type="binding site" evidence="17">
    <location>
        <position position="76"/>
    </location>
    <ligand>
        <name>ATP</name>
        <dbReference type="ChEBI" id="CHEBI:30616"/>
    </ligand>
</feature>
<keyword evidence="10 19" id="KW-1133">Transmembrane helix</keyword>
<dbReference type="InterPro" id="IPR000829">
    <property type="entry name" value="DAGK"/>
</dbReference>
<keyword evidence="8" id="KW-0418">Kinase</keyword>
<evidence type="ECO:0000313" key="21">
    <source>
        <dbReference type="Proteomes" id="UP000033870"/>
    </source>
</evidence>
<evidence type="ECO:0000256" key="12">
    <source>
        <dbReference type="ARBA" id="ARBA00023136"/>
    </source>
</evidence>
<gene>
    <name evidence="20" type="ORF">UY92_C0013G0005</name>
</gene>
<evidence type="ECO:0000256" key="14">
    <source>
        <dbReference type="ARBA" id="ARBA00023264"/>
    </source>
</evidence>
<comment type="cofactor">
    <cofactor evidence="18">
        <name>Mg(2+)</name>
        <dbReference type="ChEBI" id="CHEBI:18420"/>
    </cofactor>
    <text evidence="18">Mn(2+), Zn(2+), Cd(2+) and Co(2+) support activity to lesser extents.</text>
</comment>
<keyword evidence="3" id="KW-1003">Cell membrane</keyword>
<sequence length="132" mass="14639">MVEFMSFKRLRSSFHAAFWGLRYCWRQEQNFRLQAGAAAAVLILGSLLRVGRQDFLWLLALSALVLILELANTAVEKLIDVVKPRLTVQAGIVKDVMAGAVLVAAVGSALVAAIIFLPRVVELAGEWWYTRP</sequence>
<proteinExistence type="inferred from homology"/>
<comment type="similarity">
    <text evidence="2">Belongs to the bacterial diacylglycerol kinase family.</text>
</comment>
<feature type="transmembrane region" description="Helical" evidence="19">
    <location>
        <begin position="96"/>
        <end position="117"/>
    </location>
</feature>
<dbReference type="Proteomes" id="UP000033870">
    <property type="component" value="Unassembled WGS sequence"/>
</dbReference>
<evidence type="ECO:0000256" key="1">
    <source>
        <dbReference type="ARBA" id="ARBA00004651"/>
    </source>
</evidence>
<keyword evidence="18" id="KW-0460">Magnesium</keyword>
<evidence type="ECO:0000256" key="7">
    <source>
        <dbReference type="ARBA" id="ARBA00022741"/>
    </source>
</evidence>
<feature type="binding site" evidence="17">
    <location>
        <begin position="94"/>
        <end position="95"/>
    </location>
    <ligand>
        <name>ATP</name>
        <dbReference type="ChEBI" id="CHEBI:30616"/>
    </ligand>
</feature>
<name>A0A0G1YF06_9BACT</name>
<protein>
    <recommendedName>
        <fullName evidence="22">Diacylglycerol kinase</fullName>
    </recommendedName>
</protein>
<feature type="binding site" evidence="17">
    <location>
        <position position="28"/>
    </location>
    <ligand>
        <name>ATP</name>
        <dbReference type="ChEBI" id="CHEBI:30616"/>
    </ligand>
</feature>
<keyword evidence="13" id="KW-0594">Phospholipid biosynthesis</keyword>
<comment type="subcellular location">
    <subcellularLocation>
        <location evidence="1">Cell membrane</location>
        <topology evidence="1">Multi-pass membrane protein</topology>
    </subcellularLocation>
</comment>
<dbReference type="PANTHER" id="PTHR34299:SF1">
    <property type="entry name" value="DIACYLGLYCEROL KINASE"/>
    <property type="match status" value="1"/>
</dbReference>
<dbReference type="InterPro" id="IPR036945">
    <property type="entry name" value="DAGK_sf"/>
</dbReference>
<evidence type="ECO:0000256" key="11">
    <source>
        <dbReference type="ARBA" id="ARBA00023098"/>
    </source>
</evidence>
<dbReference type="GO" id="GO:0016301">
    <property type="term" value="F:kinase activity"/>
    <property type="evidence" value="ECO:0007669"/>
    <property type="project" value="UniProtKB-KW"/>
</dbReference>
<evidence type="ECO:0000256" key="19">
    <source>
        <dbReference type="SAM" id="Phobius"/>
    </source>
</evidence>
<dbReference type="AlphaFoldDB" id="A0A0G1YF06"/>
<evidence type="ECO:0000256" key="5">
    <source>
        <dbReference type="ARBA" id="ARBA00022679"/>
    </source>
</evidence>
<evidence type="ECO:0008006" key="22">
    <source>
        <dbReference type="Google" id="ProtNLM"/>
    </source>
</evidence>
<feature type="binding site" evidence="16">
    <location>
        <position position="69"/>
    </location>
    <ligand>
        <name>substrate</name>
    </ligand>
</feature>
<feature type="binding site" evidence="17">
    <location>
        <position position="9"/>
    </location>
    <ligand>
        <name>ATP</name>
        <dbReference type="ChEBI" id="CHEBI:30616"/>
    </ligand>
</feature>
<feature type="active site" description="Proton acceptor" evidence="15">
    <location>
        <position position="69"/>
    </location>
</feature>
<keyword evidence="12 19" id="KW-0472">Membrane</keyword>
<feature type="binding site" evidence="18">
    <location>
        <position position="76"/>
    </location>
    <ligand>
        <name>a divalent metal cation</name>
        <dbReference type="ChEBI" id="CHEBI:60240"/>
    </ligand>
</feature>
<keyword evidence="11" id="KW-0443">Lipid metabolism</keyword>
<dbReference type="InterPro" id="IPR033717">
    <property type="entry name" value="UDPK"/>
</dbReference>
<evidence type="ECO:0000256" key="15">
    <source>
        <dbReference type="PIRSR" id="PIRSR600829-1"/>
    </source>
</evidence>
<feature type="binding site" evidence="18">
    <location>
        <position position="28"/>
    </location>
    <ligand>
        <name>a divalent metal cation</name>
        <dbReference type="ChEBI" id="CHEBI:60240"/>
    </ligand>
</feature>
<dbReference type="GO" id="GO:0005886">
    <property type="term" value="C:plasma membrane"/>
    <property type="evidence" value="ECO:0007669"/>
    <property type="project" value="UniProtKB-SubCell"/>
</dbReference>
<evidence type="ECO:0000256" key="3">
    <source>
        <dbReference type="ARBA" id="ARBA00022475"/>
    </source>
</evidence>
<evidence type="ECO:0000256" key="4">
    <source>
        <dbReference type="ARBA" id="ARBA00022516"/>
    </source>
</evidence>
<dbReference type="GO" id="GO:0005524">
    <property type="term" value="F:ATP binding"/>
    <property type="evidence" value="ECO:0007669"/>
    <property type="project" value="UniProtKB-KW"/>
</dbReference>
<dbReference type="EMBL" id="LCRX01000013">
    <property type="protein sequence ID" value="KKW41806.1"/>
    <property type="molecule type" value="Genomic_DNA"/>
</dbReference>
<evidence type="ECO:0000256" key="16">
    <source>
        <dbReference type="PIRSR" id="PIRSR600829-2"/>
    </source>
</evidence>
<dbReference type="CDD" id="cd14265">
    <property type="entry name" value="UDPK_IM_like"/>
    <property type="match status" value="1"/>
</dbReference>
<keyword evidence="14" id="KW-1208">Phospholipid metabolism</keyword>
<keyword evidence="4" id="KW-0444">Lipid biosynthesis</keyword>
<dbReference type="PANTHER" id="PTHR34299">
    <property type="entry name" value="DIACYLGLYCEROL KINASE"/>
    <property type="match status" value="1"/>
</dbReference>
<evidence type="ECO:0000256" key="10">
    <source>
        <dbReference type="ARBA" id="ARBA00022989"/>
    </source>
</evidence>
<evidence type="ECO:0000256" key="8">
    <source>
        <dbReference type="ARBA" id="ARBA00022777"/>
    </source>
</evidence>
<evidence type="ECO:0000256" key="9">
    <source>
        <dbReference type="ARBA" id="ARBA00022840"/>
    </source>
</evidence>
<evidence type="ECO:0000256" key="6">
    <source>
        <dbReference type="ARBA" id="ARBA00022692"/>
    </source>
</evidence>
<evidence type="ECO:0000256" key="18">
    <source>
        <dbReference type="PIRSR" id="PIRSR600829-4"/>
    </source>
</evidence>
<keyword evidence="18" id="KW-0479">Metal-binding</keyword>
<reference evidence="20 21" key="1">
    <citation type="journal article" date="2015" name="Nature">
        <title>rRNA introns, odd ribosomes, and small enigmatic genomes across a large radiation of phyla.</title>
        <authorList>
            <person name="Brown C.T."/>
            <person name="Hug L.A."/>
            <person name="Thomas B.C."/>
            <person name="Sharon I."/>
            <person name="Castelle C.J."/>
            <person name="Singh A."/>
            <person name="Wilkins M.J."/>
            <person name="Williams K.H."/>
            <person name="Banfield J.F."/>
        </authorList>
    </citation>
    <scope>NUCLEOTIDE SEQUENCE [LARGE SCALE GENOMIC DNA]</scope>
</reference>
<feature type="transmembrane region" description="Helical" evidence="19">
    <location>
        <begin position="55"/>
        <end position="75"/>
    </location>
</feature>
<evidence type="ECO:0000256" key="13">
    <source>
        <dbReference type="ARBA" id="ARBA00023209"/>
    </source>
</evidence>
<dbReference type="Pfam" id="PF01219">
    <property type="entry name" value="DAGK_prokar"/>
    <property type="match status" value="1"/>
</dbReference>
<dbReference type="STRING" id="1619044.UY92_C0013G0005"/>
<comment type="caution">
    <text evidence="20">The sequence shown here is derived from an EMBL/GenBank/DDBJ whole genome shotgun (WGS) entry which is preliminary data.</text>
</comment>